<organism evidence="3">
    <name type="scientific">Acidithiobacillus ferrianus</name>
    <dbReference type="NCBI Taxonomy" id="2678518"/>
    <lineage>
        <taxon>Bacteria</taxon>
        <taxon>Pseudomonadati</taxon>
        <taxon>Pseudomonadota</taxon>
        <taxon>Acidithiobacillia</taxon>
        <taxon>Acidithiobacillales</taxon>
        <taxon>Acidithiobacillaceae</taxon>
        <taxon>Acidithiobacillus</taxon>
    </lineage>
</organism>
<proteinExistence type="predicted"/>
<evidence type="ECO:0000313" key="3">
    <source>
        <dbReference type="EMBL" id="NDU42244.1"/>
    </source>
</evidence>
<comment type="caution">
    <text evidence="3">The sequence shown here is derived from an EMBL/GenBank/DDBJ whole genome shotgun (WGS) entry which is preliminary data.</text>
</comment>
<accession>A0A845UED0</accession>
<dbReference type="AlphaFoldDB" id="A0A845UED0"/>
<protein>
    <submittedName>
        <fullName evidence="3">FAD-dependent oxidoreductase</fullName>
    </submittedName>
</protein>
<feature type="domain" description="FAD dependent oxidoreductase" evidence="2">
    <location>
        <begin position="8"/>
        <end position="397"/>
    </location>
</feature>
<dbReference type="SUPFAM" id="SSF51905">
    <property type="entry name" value="FAD/NAD(P)-binding domain"/>
    <property type="match status" value="1"/>
</dbReference>
<name>A0A845UED0_9PROT</name>
<dbReference type="PANTHER" id="PTHR13847:SF289">
    <property type="entry name" value="GLYCINE OXIDASE"/>
    <property type="match status" value="1"/>
</dbReference>
<dbReference type="EMBL" id="WNJL01000023">
    <property type="protein sequence ID" value="NDU42244.1"/>
    <property type="molecule type" value="Genomic_DNA"/>
</dbReference>
<gene>
    <name evidence="3" type="ORF">GL267_06165</name>
</gene>
<dbReference type="PANTHER" id="PTHR13847">
    <property type="entry name" value="SARCOSINE DEHYDROGENASE-RELATED"/>
    <property type="match status" value="1"/>
</dbReference>
<dbReference type="Gene3D" id="3.50.50.60">
    <property type="entry name" value="FAD/NAD(P)-binding domain"/>
    <property type="match status" value="1"/>
</dbReference>
<reference evidence="3" key="1">
    <citation type="submission" date="2019-11" db="EMBL/GenBank/DDBJ databases">
        <title>Acidithiobacillus ferrianus sp. nov.: a facultatively anaerobic and extremely acidophilic chemolithoautotroph.</title>
        <authorList>
            <person name="Norris P.R."/>
            <person name="Falagan C."/>
            <person name="Moya-Beltran A."/>
            <person name="Castro M."/>
            <person name="Quatrini R."/>
            <person name="Johnson D.B."/>
        </authorList>
    </citation>
    <scope>NUCLEOTIDE SEQUENCE [LARGE SCALE GENOMIC DNA]</scope>
    <source>
        <strain evidence="3">MG</strain>
    </source>
</reference>
<sequence length="415" mass="45223">MPQGTAMVLGAGIVGVSIALQLQRRGFSTALVDLQLPGSGTSLGNAGLIQREAVLPHPFPRSLPELLHYARNQSTEMYYHPSALPALAIPFLRYRYYSQKDRYRVIAQHYGALLRPCVEDHTTLAMAADAMDLLRPGGWLQVHRRSDSLARALAEAVYKAEAFGVTHTVLDAAELMRREPSLAGPLAGAIHWTQPWAVSDPYALTQAYLGLFLKLGGVYQTGDARSLRRTGSGWQVSSAAGPVEAAQAVVAMGAWSMDVTRTLGYTPPLFGKRGYHQHYAPPVEAALTSPVLDAEAGYVLAPMRRGIRLTTGAEFARRDAPPCTIPLERAERQARRLLPGLGARLDPQPWMGVRPCVADMLPIIGRAPGQPGLWYAFGHCHQGLTMGPTTGRLLTEMMAGETPFIDPTPYRPERF</sequence>
<dbReference type="SUPFAM" id="SSF54373">
    <property type="entry name" value="FAD-linked reductases, C-terminal domain"/>
    <property type="match status" value="1"/>
</dbReference>
<dbReference type="InterPro" id="IPR006076">
    <property type="entry name" value="FAD-dep_OxRdtase"/>
</dbReference>
<keyword evidence="1" id="KW-0560">Oxidoreductase</keyword>
<dbReference type="GO" id="GO:0016491">
    <property type="term" value="F:oxidoreductase activity"/>
    <property type="evidence" value="ECO:0007669"/>
    <property type="project" value="UniProtKB-KW"/>
</dbReference>
<dbReference type="Gene3D" id="3.30.9.10">
    <property type="entry name" value="D-Amino Acid Oxidase, subunit A, domain 2"/>
    <property type="match status" value="1"/>
</dbReference>
<dbReference type="InterPro" id="IPR036188">
    <property type="entry name" value="FAD/NAD-bd_sf"/>
</dbReference>
<dbReference type="GO" id="GO:0005737">
    <property type="term" value="C:cytoplasm"/>
    <property type="evidence" value="ECO:0007669"/>
    <property type="project" value="TreeGrafter"/>
</dbReference>
<dbReference type="Pfam" id="PF01266">
    <property type="entry name" value="DAO"/>
    <property type="match status" value="1"/>
</dbReference>
<evidence type="ECO:0000256" key="1">
    <source>
        <dbReference type="ARBA" id="ARBA00023002"/>
    </source>
</evidence>
<evidence type="ECO:0000259" key="2">
    <source>
        <dbReference type="Pfam" id="PF01266"/>
    </source>
</evidence>
<dbReference type="RefSeq" id="WP_163097479.1">
    <property type="nucleotide sequence ID" value="NZ_CP127523.1"/>
</dbReference>